<evidence type="ECO:0000256" key="4">
    <source>
        <dbReference type="ARBA" id="ARBA00022989"/>
    </source>
</evidence>
<feature type="transmembrane region" description="Helical" evidence="7">
    <location>
        <begin position="706"/>
        <end position="729"/>
    </location>
</feature>
<feature type="transmembrane region" description="Helical" evidence="7">
    <location>
        <begin position="331"/>
        <end position="350"/>
    </location>
</feature>
<evidence type="ECO:0000313" key="10">
    <source>
        <dbReference type="EMBL" id="MDT8998963.1"/>
    </source>
</evidence>
<evidence type="ECO:0000256" key="7">
    <source>
        <dbReference type="SAM" id="Phobius"/>
    </source>
</evidence>
<reference evidence="10" key="1">
    <citation type="submission" date="2023-09" db="EMBL/GenBank/DDBJ databases">
        <title>Paucibacter sp. APW11 Genome sequencing and assembly.</title>
        <authorList>
            <person name="Kim I."/>
        </authorList>
    </citation>
    <scope>NUCLEOTIDE SEQUENCE</scope>
    <source>
        <strain evidence="10">APW11</strain>
    </source>
</reference>
<proteinExistence type="inferred from homology"/>
<dbReference type="InterPro" id="IPR003838">
    <property type="entry name" value="ABC3_permease_C"/>
</dbReference>
<feature type="transmembrane region" description="Helical" evidence="7">
    <location>
        <begin position="21"/>
        <end position="43"/>
    </location>
</feature>
<sequence length="829" mass="87634">MLDDLRYTVQALLRRPAHAMLSLLTLSCGIGFAIYAAAVYFTFNTGDLPFPHSERLIGIEATREGERTQANSVHYLDFQEYQRAAPSLEGLHAIQLATVTLGGHRQYPTNSRAAYVPAEIWPWLGEAARPELGRQLQAGDATPGATPVAVINAKLWQDFLGGDKRVIGSHLKINGIDTEIVGVMPAELNFPMTQQLWLPFQAPAGPLKRASGYSMGTPQHVLALGRLKPGASRDGAGQELSLVAQQLAKSYPTSNAKVGVITLPYAAWGMPDVDMIYLALGAAAVLLLALVCVNTGNLLLARANERRQELAVRSALGAPRARLIRQMLGETLLLCLLASVIGLFFSAWALEATQQAVQATADGRLPFWIKFSLRPQAVAAALAIMVLTALATGLLPAWRASALDLNSVLRDGRGAQGRAGGRMSRLIVFVQIALSSLLLLASGLQTYTVHQRLTAGTGTRIEGVLTARLTPRLAQYKGESGQAARAALWARLEARLQEAAAGAGAQLALSDSLPGGGMTITEEVLPEGMSVEGDRYPEVGDYSVNPSFFKALDVKLLAGREFNSQDRADSLKVAIVNANFAAQYWPGQDPLGKRLLLKPANQRGHGEAGTAQDAQTPPDWITVVGVTPHLLQGIGREQGLRAANVYRPISQTAPGDLGIAVAGVADNGASRELLARAVALADPALALEQVFSAEERQRIAHGGEEVMAGMCLVLGLMTLALASSGIYGVTSRAVQLRGQEIGVRRAVGASDAQMMRLLLGQALCLLAMALPPGLLGGALLMSGELAGMAPLGLGVALVAALIAALVLLSTWLPTRQALRQLPSAALNSA</sequence>
<comment type="subcellular location">
    <subcellularLocation>
        <location evidence="1">Cell membrane</location>
        <topology evidence="1">Multi-pass membrane protein</topology>
    </subcellularLocation>
</comment>
<protein>
    <submittedName>
        <fullName evidence="10">FtsX-like permease family protein</fullName>
    </submittedName>
</protein>
<dbReference type="PROSITE" id="PS51257">
    <property type="entry name" value="PROKAR_LIPOPROTEIN"/>
    <property type="match status" value="1"/>
</dbReference>
<feature type="domain" description="ABC3 transporter permease C-terminal" evidence="8">
    <location>
        <begin position="713"/>
        <end position="820"/>
    </location>
</feature>
<evidence type="ECO:0000256" key="6">
    <source>
        <dbReference type="ARBA" id="ARBA00038076"/>
    </source>
</evidence>
<dbReference type="InterPro" id="IPR050250">
    <property type="entry name" value="Macrolide_Exporter_MacB"/>
</dbReference>
<keyword evidence="3 7" id="KW-0812">Transmembrane</keyword>
<organism evidence="10 11">
    <name type="scientific">Roseateles aquae</name>
    <dbReference type="NCBI Taxonomy" id="3077235"/>
    <lineage>
        <taxon>Bacteria</taxon>
        <taxon>Pseudomonadati</taxon>
        <taxon>Pseudomonadota</taxon>
        <taxon>Betaproteobacteria</taxon>
        <taxon>Burkholderiales</taxon>
        <taxon>Sphaerotilaceae</taxon>
        <taxon>Roseateles</taxon>
    </lineage>
</organism>
<accession>A0ABU3PA43</accession>
<evidence type="ECO:0000313" key="11">
    <source>
        <dbReference type="Proteomes" id="UP001246372"/>
    </source>
</evidence>
<feature type="transmembrane region" description="Helical" evidence="7">
    <location>
        <begin position="275"/>
        <end position="300"/>
    </location>
</feature>
<evidence type="ECO:0000256" key="2">
    <source>
        <dbReference type="ARBA" id="ARBA00022475"/>
    </source>
</evidence>
<dbReference type="EMBL" id="JAVXZY010000002">
    <property type="protein sequence ID" value="MDT8998963.1"/>
    <property type="molecule type" value="Genomic_DNA"/>
</dbReference>
<name>A0ABU3PA43_9BURK</name>
<evidence type="ECO:0000256" key="3">
    <source>
        <dbReference type="ARBA" id="ARBA00022692"/>
    </source>
</evidence>
<comment type="similarity">
    <text evidence="6">Belongs to the ABC-4 integral membrane protein family.</text>
</comment>
<feature type="domain" description="MacB-like periplasmic core" evidence="9">
    <location>
        <begin position="539"/>
        <end position="678"/>
    </location>
</feature>
<feature type="transmembrane region" description="Helical" evidence="7">
    <location>
        <begin position="426"/>
        <end position="444"/>
    </location>
</feature>
<evidence type="ECO:0000256" key="1">
    <source>
        <dbReference type="ARBA" id="ARBA00004651"/>
    </source>
</evidence>
<keyword evidence="11" id="KW-1185">Reference proteome</keyword>
<feature type="domain" description="ABC3 transporter permease C-terminal" evidence="8">
    <location>
        <begin position="283"/>
        <end position="402"/>
    </location>
</feature>
<evidence type="ECO:0000259" key="9">
    <source>
        <dbReference type="Pfam" id="PF12704"/>
    </source>
</evidence>
<evidence type="ECO:0000259" key="8">
    <source>
        <dbReference type="Pfam" id="PF02687"/>
    </source>
</evidence>
<comment type="caution">
    <text evidence="10">The sequence shown here is derived from an EMBL/GenBank/DDBJ whole genome shotgun (WGS) entry which is preliminary data.</text>
</comment>
<dbReference type="Proteomes" id="UP001246372">
    <property type="component" value="Unassembled WGS sequence"/>
</dbReference>
<dbReference type="RefSeq" id="WP_315649457.1">
    <property type="nucleotide sequence ID" value="NZ_JAVXZY010000002.1"/>
</dbReference>
<keyword evidence="4 7" id="KW-1133">Transmembrane helix</keyword>
<feature type="transmembrane region" description="Helical" evidence="7">
    <location>
        <begin position="788"/>
        <end position="812"/>
    </location>
</feature>
<feature type="domain" description="MacB-like periplasmic core" evidence="9">
    <location>
        <begin position="20"/>
        <end position="240"/>
    </location>
</feature>
<feature type="transmembrane region" description="Helical" evidence="7">
    <location>
        <begin position="377"/>
        <end position="398"/>
    </location>
</feature>
<gene>
    <name evidence="10" type="ORF">RQP53_06745</name>
</gene>
<keyword evidence="5 7" id="KW-0472">Membrane</keyword>
<keyword evidence="2" id="KW-1003">Cell membrane</keyword>
<dbReference type="PANTHER" id="PTHR30572">
    <property type="entry name" value="MEMBRANE COMPONENT OF TRANSPORTER-RELATED"/>
    <property type="match status" value="1"/>
</dbReference>
<dbReference type="PANTHER" id="PTHR30572:SF4">
    <property type="entry name" value="ABC TRANSPORTER PERMEASE YTRF"/>
    <property type="match status" value="1"/>
</dbReference>
<evidence type="ECO:0000256" key="5">
    <source>
        <dbReference type="ARBA" id="ARBA00023136"/>
    </source>
</evidence>
<dbReference type="Pfam" id="PF12704">
    <property type="entry name" value="MacB_PCD"/>
    <property type="match status" value="2"/>
</dbReference>
<dbReference type="Pfam" id="PF02687">
    <property type="entry name" value="FtsX"/>
    <property type="match status" value="2"/>
</dbReference>
<feature type="transmembrane region" description="Helical" evidence="7">
    <location>
        <begin position="762"/>
        <end position="782"/>
    </location>
</feature>
<dbReference type="InterPro" id="IPR025857">
    <property type="entry name" value="MacB_PCD"/>
</dbReference>